<sequence length="76" mass="8580">HYQTSNPRYYCLPLPDQQSRALLSPITKLAIQGIVVSHCQTSNPGHYCLPLPDYKFRALLSLITRLNSGHCLPFPD</sequence>
<evidence type="ECO:0000313" key="1">
    <source>
        <dbReference type="EMBL" id="CEK82146.1"/>
    </source>
</evidence>
<dbReference type="AlphaFoldDB" id="A0A0B7AQ80"/>
<protein>
    <submittedName>
        <fullName evidence="1">Uncharacterized protein</fullName>
    </submittedName>
</protein>
<organism evidence="1">
    <name type="scientific">Arion vulgaris</name>
    <dbReference type="NCBI Taxonomy" id="1028688"/>
    <lineage>
        <taxon>Eukaryota</taxon>
        <taxon>Metazoa</taxon>
        <taxon>Spiralia</taxon>
        <taxon>Lophotrochozoa</taxon>
        <taxon>Mollusca</taxon>
        <taxon>Gastropoda</taxon>
        <taxon>Heterobranchia</taxon>
        <taxon>Euthyneura</taxon>
        <taxon>Panpulmonata</taxon>
        <taxon>Eupulmonata</taxon>
        <taxon>Stylommatophora</taxon>
        <taxon>Helicina</taxon>
        <taxon>Arionoidea</taxon>
        <taxon>Arionidae</taxon>
        <taxon>Arion</taxon>
    </lineage>
</organism>
<reference evidence="1" key="1">
    <citation type="submission" date="2014-12" db="EMBL/GenBank/DDBJ databases">
        <title>Insight into the proteome of Arion vulgaris.</title>
        <authorList>
            <person name="Aradska J."/>
            <person name="Bulat T."/>
            <person name="Smidak R."/>
            <person name="Sarate P."/>
            <person name="Gangsoo J."/>
            <person name="Sialana F."/>
            <person name="Bilban M."/>
            <person name="Lubec G."/>
        </authorList>
    </citation>
    <scope>NUCLEOTIDE SEQUENCE</scope>
    <source>
        <tissue evidence="1">Skin</tissue>
    </source>
</reference>
<dbReference type="EMBL" id="HACG01035281">
    <property type="protein sequence ID" value="CEK82146.1"/>
    <property type="molecule type" value="Transcribed_RNA"/>
</dbReference>
<proteinExistence type="predicted"/>
<accession>A0A0B7AQ80</accession>
<gene>
    <name evidence="1" type="primary">ORF129844</name>
</gene>
<name>A0A0B7AQ80_9EUPU</name>
<feature type="non-terminal residue" evidence="1">
    <location>
        <position position="1"/>
    </location>
</feature>